<accession>A0A1V2V0S5</accession>
<proteinExistence type="predicted"/>
<evidence type="ECO:0000313" key="3">
    <source>
        <dbReference type="Proteomes" id="UP000189376"/>
    </source>
</evidence>
<comment type="caution">
    <text evidence="2">The sequence shown here is derived from an EMBL/GenBank/DDBJ whole genome shotgun (WGS) entry which is preliminary data.</text>
</comment>
<gene>
    <name evidence="2" type="ORF">AC058_04145</name>
</gene>
<dbReference type="InterPro" id="IPR051396">
    <property type="entry name" value="Bact_Antivir_Def_Nuclease"/>
</dbReference>
<dbReference type="InterPro" id="IPR027417">
    <property type="entry name" value="P-loop_NTPase"/>
</dbReference>
<feature type="domain" description="ATPase AAA-type core" evidence="1">
    <location>
        <begin position="23"/>
        <end position="383"/>
    </location>
</feature>
<dbReference type="RefSeq" id="WP_077168670.1">
    <property type="nucleotide sequence ID" value="NZ_LFZS01000002.1"/>
</dbReference>
<dbReference type="Gene3D" id="3.40.50.300">
    <property type="entry name" value="P-loop containing nucleotide triphosphate hydrolases"/>
    <property type="match status" value="1"/>
</dbReference>
<dbReference type="EMBL" id="LFZS01000002">
    <property type="protein sequence ID" value="ONN55794.1"/>
    <property type="molecule type" value="Genomic_DNA"/>
</dbReference>
<dbReference type="PANTHER" id="PTHR43581:SF2">
    <property type="entry name" value="EXCINUCLEASE ATPASE SUBUNIT"/>
    <property type="match status" value="1"/>
</dbReference>
<protein>
    <recommendedName>
        <fullName evidence="1">ATPase AAA-type core domain-containing protein</fullName>
    </recommendedName>
</protein>
<keyword evidence="3" id="KW-1185">Reference proteome</keyword>
<dbReference type="Proteomes" id="UP000189376">
    <property type="component" value="Unassembled WGS sequence"/>
</dbReference>
<dbReference type="AlphaFoldDB" id="A0A1V2V0S5"/>
<dbReference type="Pfam" id="PF13304">
    <property type="entry name" value="AAA_21"/>
    <property type="match status" value="1"/>
</dbReference>
<organism evidence="2 3">
    <name type="scientific">Acinetobacter genomosp. 33YU</name>
    <dbReference type="NCBI Taxonomy" id="1675530"/>
    <lineage>
        <taxon>Bacteria</taxon>
        <taxon>Pseudomonadati</taxon>
        <taxon>Pseudomonadota</taxon>
        <taxon>Gammaproteobacteria</taxon>
        <taxon>Moraxellales</taxon>
        <taxon>Moraxellaceae</taxon>
        <taxon>Acinetobacter</taxon>
    </lineage>
</organism>
<dbReference type="PANTHER" id="PTHR43581">
    <property type="entry name" value="ATP/GTP PHOSPHATASE"/>
    <property type="match status" value="1"/>
</dbReference>
<name>A0A1V2V0S5_9GAMM</name>
<evidence type="ECO:0000313" key="2">
    <source>
        <dbReference type="EMBL" id="ONN55794.1"/>
    </source>
</evidence>
<evidence type="ECO:0000259" key="1">
    <source>
        <dbReference type="Pfam" id="PF13304"/>
    </source>
</evidence>
<sequence length="490" mass="57148">MSFISSIIFNKNEIQLKNRHLIITGKNGAGKTRFINNLVKELKNDKSIEIYTKQILREQISEVLKKGINNYNLSLNFKNQEIKTINNFRNSYISDDIYKKNLLSIQNLIHKKYRFFNKEKRAYFLKTDSSTQYKHLQIEHPDSVLENYYYYNNPHHIENFYHSLISLIDSYITNTKVVNVYPINHSKNIYYFESSRVSSNQFTLKVFQTFESIKENQQQSNVEEALEAFLIDKKMALNNLIKCREPKEHNKIDIRVETLNTNEIERLFLKIEKDIQTILENQTIELSFTKSGDQVLIIQKDKNISFSFDSLSSGFKAIFNIYANLLVRAQFQEVSPEELVGIAVIDEIDVHLHISLQKKVLPFLIKAFPKVQFIVSTHSPFVITSTNNDTVVYDISSGEFFEEDLSRYSYEAVIKGLFHVNPISAEINKSIETLKDLLNENSINYDNIRSIVKGLIQLERNGLLDKKLKNLYLQAINLLADHNQLEDLDV</sequence>
<dbReference type="SUPFAM" id="SSF52540">
    <property type="entry name" value="P-loop containing nucleoside triphosphate hydrolases"/>
    <property type="match status" value="1"/>
</dbReference>
<dbReference type="InterPro" id="IPR003959">
    <property type="entry name" value="ATPase_AAA_core"/>
</dbReference>
<reference evidence="2 3" key="1">
    <citation type="submission" date="2015-07" db="EMBL/GenBank/DDBJ databases">
        <title>Acinetobacter yuneri, a novel member of Acinetobacter calcoaceticus-Acinetobacter baumannii complex isolated from clinical specimen.</title>
        <authorList>
            <person name="Yu Y."/>
        </authorList>
    </citation>
    <scope>NUCLEOTIDE SEQUENCE [LARGE SCALE GENOMIC DNA]</scope>
    <source>
        <strain evidence="2 3">A362</strain>
    </source>
</reference>